<dbReference type="SUPFAM" id="SSF56935">
    <property type="entry name" value="Porins"/>
    <property type="match status" value="1"/>
</dbReference>
<evidence type="ECO:0000256" key="5">
    <source>
        <dbReference type="ARBA" id="ARBA00022729"/>
    </source>
</evidence>
<keyword evidence="5" id="KW-0732">Signal</keyword>
<keyword evidence="7" id="KW-0998">Cell outer membrane</keyword>
<dbReference type="EMBL" id="FMUX01000004">
    <property type="protein sequence ID" value="SCY12489.1"/>
    <property type="molecule type" value="Genomic_DNA"/>
</dbReference>
<evidence type="ECO:0000256" key="6">
    <source>
        <dbReference type="ARBA" id="ARBA00023136"/>
    </source>
</evidence>
<evidence type="ECO:0000313" key="9">
    <source>
        <dbReference type="EMBL" id="SCY12489.1"/>
    </source>
</evidence>
<dbReference type="PANTHER" id="PTHR35093">
    <property type="entry name" value="OUTER MEMBRANE PROTEIN NMB0088-RELATED"/>
    <property type="match status" value="1"/>
</dbReference>
<evidence type="ECO:0000313" key="10">
    <source>
        <dbReference type="Proteomes" id="UP000198870"/>
    </source>
</evidence>
<evidence type="ECO:0000256" key="2">
    <source>
        <dbReference type="ARBA" id="ARBA00008163"/>
    </source>
</evidence>
<keyword evidence="3" id="KW-1134">Transmembrane beta strand</keyword>
<sequence>MRRAVNTLRMRWHIPAVSTLAVLCLLICVPRHARAMFVEQMAVSTRAIALGNACTADPPGVMSVHYNPAGLTKLPDQSFSQGLTLPFIFIDISLTADPDMEPFMDGSSPNPVGHPNGASEESKVDPLAGTTGSSGPSMYVPLYNDTIPFLAGPSLGLSSRRKGSKWTFAFANYSPYAVGLTFDDDDNPVRYQAKALGQQHLIYAAPALSYKVNDKLSVGFTVGMGQTATYAELDMRMPNQMTALTKVLGDATQDLNIPVISQMTLPPPWFGGGVAPYDKVAQLSMSMRDDFSPNYNVGVLYEPKRWLSLGLTYQSEIKVEQVGNWEVQYSKQFKAMIDWLGEGNILPVTAAMLNLPTDAENQGGYVTNNMTIPQRIQAGIALRPSKYFQLLFDVNWVDWSVLNQDTFTFDRQADFLRFATLMGYTGGPDALIIRRDFEDTISWATGIELFPTDWFTWRFGYEWRPTSVQEDLYDAMYAVPDIHNFGTGFGIKTKDDVVIDVSFAYLIGDTTEIANNGSINMNSTDFNKPVYNPYAGLDFEQEMEAYIISVNVSMPISTMKEHMHHQAEMVKSAYHFLNPFDDE</sequence>
<evidence type="ECO:0000256" key="7">
    <source>
        <dbReference type="ARBA" id="ARBA00023237"/>
    </source>
</evidence>
<proteinExistence type="inferred from homology"/>
<organism evidence="9 10">
    <name type="scientific">Desulfoluna spongiiphila</name>
    <dbReference type="NCBI Taxonomy" id="419481"/>
    <lineage>
        <taxon>Bacteria</taxon>
        <taxon>Pseudomonadati</taxon>
        <taxon>Thermodesulfobacteriota</taxon>
        <taxon>Desulfobacteria</taxon>
        <taxon>Desulfobacterales</taxon>
        <taxon>Desulfolunaceae</taxon>
        <taxon>Desulfoluna</taxon>
    </lineage>
</organism>
<dbReference type="Pfam" id="PF03349">
    <property type="entry name" value="Toluene_X"/>
    <property type="match status" value="1"/>
</dbReference>
<reference evidence="9 10" key="1">
    <citation type="submission" date="2016-10" db="EMBL/GenBank/DDBJ databases">
        <authorList>
            <person name="de Groot N.N."/>
        </authorList>
    </citation>
    <scope>NUCLEOTIDE SEQUENCE [LARGE SCALE GENOMIC DNA]</scope>
    <source>
        <strain evidence="9 10">AA1</strain>
    </source>
</reference>
<keyword evidence="4" id="KW-0812">Transmembrane</keyword>
<comment type="similarity">
    <text evidence="2">Belongs to the OmpP1/FadL family.</text>
</comment>
<feature type="region of interest" description="Disordered" evidence="8">
    <location>
        <begin position="103"/>
        <end position="130"/>
    </location>
</feature>
<gene>
    <name evidence="9" type="ORF">SAMN05216233_104114</name>
</gene>
<evidence type="ECO:0000256" key="1">
    <source>
        <dbReference type="ARBA" id="ARBA00004571"/>
    </source>
</evidence>
<evidence type="ECO:0000256" key="3">
    <source>
        <dbReference type="ARBA" id="ARBA00022452"/>
    </source>
</evidence>
<protein>
    <submittedName>
        <fullName evidence="9">Long-chain fatty acid transport protein</fullName>
    </submittedName>
</protein>
<dbReference type="STRING" id="419481.SAMN05216233_104114"/>
<dbReference type="GO" id="GO:0009279">
    <property type="term" value="C:cell outer membrane"/>
    <property type="evidence" value="ECO:0007669"/>
    <property type="project" value="UniProtKB-SubCell"/>
</dbReference>
<evidence type="ECO:0000256" key="4">
    <source>
        <dbReference type="ARBA" id="ARBA00022692"/>
    </source>
</evidence>
<name>A0A1G5DCB7_9BACT</name>
<dbReference type="Gene3D" id="2.40.160.60">
    <property type="entry name" value="Outer membrane protein transport protein (OMPP1/FadL/TodX)"/>
    <property type="match status" value="1"/>
</dbReference>
<accession>A0A1G5DCB7</accession>
<evidence type="ECO:0000256" key="8">
    <source>
        <dbReference type="SAM" id="MobiDB-lite"/>
    </source>
</evidence>
<dbReference type="InterPro" id="IPR005017">
    <property type="entry name" value="OMPP1/FadL/TodX"/>
</dbReference>
<keyword evidence="6" id="KW-0472">Membrane</keyword>
<dbReference type="Proteomes" id="UP000198870">
    <property type="component" value="Unassembled WGS sequence"/>
</dbReference>
<keyword evidence="10" id="KW-1185">Reference proteome</keyword>
<dbReference type="GO" id="GO:0015483">
    <property type="term" value="F:long-chain fatty acid transporting porin activity"/>
    <property type="evidence" value="ECO:0007669"/>
    <property type="project" value="TreeGrafter"/>
</dbReference>
<dbReference type="PANTHER" id="PTHR35093:SF8">
    <property type="entry name" value="OUTER MEMBRANE PROTEIN NMB0088-RELATED"/>
    <property type="match status" value="1"/>
</dbReference>
<comment type="subcellular location">
    <subcellularLocation>
        <location evidence="1">Cell outer membrane</location>
        <topology evidence="1">Multi-pass membrane protein</topology>
    </subcellularLocation>
</comment>
<dbReference type="AlphaFoldDB" id="A0A1G5DCB7"/>